<accession>A0ABX2I7Z7</accession>
<dbReference type="Proteomes" id="UP000822142">
    <property type="component" value="Unassembled WGS sequence"/>
</dbReference>
<evidence type="ECO:0000256" key="2">
    <source>
        <dbReference type="SAM" id="Phobius"/>
    </source>
</evidence>
<dbReference type="EMBL" id="JAAITA010000013">
    <property type="protein sequence ID" value="NSJ86597.1"/>
    <property type="molecule type" value="Genomic_DNA"/>
</dbReference>
<feature type="region of interest" description="Disordered" evidence="1">
    <location>
        <begin position="48"/>
        <end position="229"/>
    </location>
</feature>
<feature type="compositionally biased region" description="Basic and acidic residues" evidence="1">
    <location>
        <begin position="48"/>
        <end position="72"/>
    </location>
</feature>
<feature type="domain" description="NAD glycohydrolase translocation F5/8 type C" evidence="3">
    <location>
        <begin position="325"/>
        <end position="465"/>
    </location>
</feature>
<comment type="caution">
    <text evidence="4">The sequence shown here is derived from an EMBL/GenBank/DDBJ whole genome shotgun (WGS) entry which is preliminary data.</text>
</comment>
<dbReference type="RefSeq" id="WP_173749608.1">
    <property type="nucleotide sequence ID" value="NZ_JAAITA010000013.1"/>
</dbReference>
<keyword evidence="2" id="KW-0812">Transmembrane</keyword>
<dbReference type="SUPFAM" id="SSF49785">
    <property type="entry name" value="Galactose-binding domain-like"/>
    <property type="match status" value="1"/>
</dbReference>
<evidence type="ECO:0000259" key="3">
    <source>
        <dbReference type="Pfam" id="PF25302"/>
    </source>
</evidence>
<feature type="compositionally biased region" description="Basic and acidic residues" evidence="1">
    <location>
        <begin position="172"/>
        <end position="187"/>
    </location>
</feature>
<keyword evidence="2" id="KW-1133">Transmembrane helix</keyword>
<protein>
    <submittedName>
        <fullName evidence="4">Carbohydrate-binding protein</fullName>
    </submittedName>
</protein>
<keyword evidence="5" id="KW-1185">Reference proteome</keyword>
<proteinExistence type="predicted"/>
<dbReference type="Gene3D" id="2.60.120.260">
    <property type="entry name" value="Galactose-binding domain-like"/>
    <property type="match status" value="1"/>
</dbReference>
<evidence type="ECO:0000313" key="5">
    <source>
        <dbReference type="Proteomes" id="UP000822142"/>
    </source>
</evidence>
<sequence>MKCERCGKELSDADLYCDRCGQAVFPEYMDEADVWAYYKSDEELEQILKGEKEGKSQEQKKQPEQALKKEETSAENSDEAAEKPESGKKGFWGRRKEKKETEAAAPEEKTEDGAVETDSNESSEKFIEPVTETENEAPENTEDMAEPEEPTVHTEVMTETPEVLEAETVETLPEKALLEESQAHSELESVAETVSNEEEEENFFAEEDDEEEDEEDEKEKRNLTPEGKKARRRRILLAVLFLLLCLTAGIFLSLRKMKEMEQQEKEYYQQLDSAANTENTKQKEASEENTQKASEEPAAAEDKKETKKEEYFKLVSAEDVDFSKYKKIQPTSTEENSVKQSDSYDYSAKSAIDGDTASSWQENEDGSGEGKGIKLTLDGNHKIRYIVLYLGNWRSDELWDYNSRPKELTIQVGETQKKDVKFSDEKKKFCLSFDEPVDAAFVSLYIKSVYEGSRWQDTCISEIELYE</sequence>
<gene>
    <name evidence="4" type="ORF">G5A70_10545</name>
</gene>
<feature type="transmembrane region" description="Helical" evidence="2">
    <location>
        <begin position="235"/>
        <end position="254"/>
    </location>
</feature>
<name>A0ABX2I7Z7_BLAHA</name>
<dbReference type="NCBIfam" id="NF047619">
    <property type="entry name" value="NADase_discoid"/>
    <property type="match status" value="1"/>
</dbReference>
<feature type="region of interest" description="Disordered" evidence="1">
    <location>
        <begin position="273"/>
        <end position="306"/>
    </location>
</feature>
<keyword evidence="2" id="KW-0472">Membrane</keyword>
<feature type="compositionally biased region" description="Basic and acidic residues" evidence="1">
    <location>
        <begin position="218"/>
        <end position="228"/>
    </location>
</feature>
<feature type="compositionally biased region" description="Basic and acidic residues" evidence="1">
    <location>
        <begin position="280"/>
        <end position="306"/>
    </location>
</feature>
<dbReference type="Pfam" id="PF25302">
    <property type="entry name" value="NADase_transloc"/>
    <property type="match status" value="1"/>
</dbReference>
<evidence type="ECO:0000256" key="1">
    <source>
        <dbReference type="SAM" id="MobiDB-lite"/>
    </source>
</evidence>
<evidence type="ECO:0000313" key="4">
    <source>
        <dbReference type="EMBL" id="NSJ86597.1"/>
    </source>
</evidence>
<dbReference type="InterPro" id="IPR057561">
    <property type="entry name" value="NADase_transloc"/>
</dbReference>
<feature type="compositionally biased region" description="Basic and acidic residues" evidence="1">
    <location>
        <begin position="98"/>
        <end position="112"/>
    </location>
</feature>
<feature type="compositionally biased region" description="Acidic residues" evidence="1">
    <location>
        <begin position="195"/>
        <end position="217"/>
    </location>
</feature>
<organism evidence="4 5">
    <name type="scientific">Blautia hansenii</name>
    <name type="common">Ruminococcus hansenii</name>
    <dbReference type="NCBI Taxonomy" id="1322"/>
    <lineage>
        <taxon>Bacteria</taxon>
        <taxon>Bacillati</taxon>
        <taxon>Bacillota</taxon>
        <taxon>Clostridia</taxon>
        <taxon>Lachnospirales</taxon>
        <taxon>Lachnospiraceae</taxon>
        <taxon>Blautia</taxon>
    </lineage>
</organism>
<dbReference type="InterPro" id="IPR008979">
    <property type="entry name" value="Galactose-bd-like_sf"/>
</dbReference>
<reference evidence="4 5" key="1">
    <citation type="journal article" date="2020" name="Cell Host Microbe">
        <title>Functional and Genomic Variation between Human-Derived Isolates of Lachnospiraceae Reveals Inter- and Intra-Species Diversity.</title>
        <authorList>
            <person name="Sorbara M.T."/>
            <person name="Littmann E.R."/>
            <person name="Fontana E."/>
            <person name="Moody T.U."/>
            <person name="Kohout C.E."/>
            <person name="Gjonbalaj M."/>
            <person name="Eaton V."/>
            <person name="Seok R."/>
            <person name="Leiner I.M."/>
            <person name="Pamer E.G."/>
        </authorList>
    </citation>
    <scope>NUCLEOTIDE SEQUENCE [LARGE SCALE GENOMIC DNA]</scope>
    <source>
        <strain evidence="4 5">MSK.15.26</strain>
    </source>
</reference>
<feature type="compositionally biased region" description="Acidic residues" evidence="1">
    <location>
        <begin position="131"/>
        <end position="149"/>
    </location>
</feature>